<dbReference type="STRING" id="156889.Mmc1_0680"/>
<reference evidence="2 3" key="2">
    <citation type="journal article" date="2012" name="Int. J. Syst. Evol. Microbiol.">
        <title>Magnetococcus marinus gen. nov., sp. nov., a marine, magnetotactic bacterium that represents a novel lineage (Magnetococcaceae fam. nov.; Magnetococcales ord. nov.) at the base of the Alphaproteobacteria.</title>
        <authorList>
            <person name="Bazylinski D.A."/>
            <person name="Williams T.J."/>
            <person name="Lefevre C.T."/>
            <person name="Berg R.J."/>
            <person name="Zhang C.L."/>
            <person name="Bowser S.S."/>
            <person name="Dean A.J."/>
            <person name="Beveridge T.J."/>
        </authorList>
    </citation>
    <scope>NUCLEOTIDE SEQUENCE [LARGE SCALE GENOMIC DNA]</scope>
    <source>
        <strain evidence="3">ATCC BAA-1437 / JCM 17883 / MC-1</strain>
    </source>
</reference>
<dbReference type="GO" id="GO:0090313">
    <property type="term" value="P:regulation of protein targeting to membrane"/>
    <property type="evidence" value="ECO:0007669"/>
    <property type="project" value="TreeGrafter"/>
</dbReference>
<dbReference type="InterPro" id="IPR052894">
    <property type="entry name" value="AsmA-related"/>
</dbReference>
<keyword evidence="3" id="KW-1185">Reference proteome</keyword>
<keyword evidence="1" id="KW-1133">Transmembrane helix</keyword>
<evidence type="ECO:0000256" key="1">
    <source>
        <dbReference type="SAM" id="Phobius"/>
    </source>
</evidence>
<dbReference type="OrthoDB" id="8478601at2"/>
<evidence type="ECO:0000313" key="2">
    <source>
        <dbReference type="EMBL" id="ABK43201.1"/>
    </source>
</evidence>
<dbReference type="PANTHER" id="PTHR30441:SF8">
    <property type="entry name" value="DUF748 DOMAIN-CONTAINING PROTEIN"/>
    <property type="match status" value="1"/>
</dbReference>
<name>A0L5F8_MAGMM</name>
<dbReference type="RefSeq" id="WP_011712361.1">
    <property type="nucleotide sequence ID" value="NC_008576.1"/>
</dbReference>
<keyword evidence="1" id="KW-0472">Membrane</keyword>
<feature type="transmembrane region" description="Helical" evidence="1">
    <location>
        <begin position="7"/>
        <end position="26"/>
    </location>
</feature>
<dbReference type="Proteomes" id="UP000002586">
    <property type="component" value="Chromosome"/>
</dbReference>
<gene>
    <name evidence="2" type="ordered locus">Mmc1_0680</name>
</gene>
<evidence type="ECO:0008006" key="4">
    <source>
        <dbReference type="Google" id="ProtNLM"/>
    </source>
</evidence>
<protein>
    <recommendedName>
        <fullName evidence="4">AsmA-like C-terminal domain-containing protein</fullName>
    </recommendedName>
</protein>
<organism evidence="2 3">
    <name type="scientific">Magnetococcus marinus (strain ATCC BAA-1437 / JCM 17883 / MC-1)</name>
    <dbReference type="NCBI Taxonomy" id="156889"/>
    <lineage>
        <taxon>Bacteria</taxon>
        <taxon>Pseudomonadati</taxon>
        <taxon>Pseudomonadota</taxon>
        <taxon>Magnetococcia</taxon>
        <taxon>Magnetococcales</taxon>
        <taxon>Magnetococcaceae</taxon>
        <taxon>Magnetococcus</taxon>
    </lineage>
</organism>
<evidence type="ECO:0000313" key="3">
    <source>
        <dbReference type="Proteomes" id="UP000002586"/>
    </source>
</evidence>
<dbReference type="eggNOG" id="COG2982">
    <property type="taxonomic scope" value="Bacteria"/>
</dbReference>
<dbReference type="KEGG" id="mgm:Mmc1_0680"/>
<reference evidence="3" key="1">
    <citation type="journal article" date="2009" name="Appl. Environ. Microbiol.">
        <title>Complete genome sequence of the chemolithoautotrophic marine magnetotactic coccus strain MC-1.</title>
        <authorList>
            <person name="Schubbe S."/>
            <person name="Williams T.J."/>
            <person name="Xie G."/>
            <person name="Kiss H.E."/>
            <person name="Brettin T.S."/>
            <person name="Martinez D."/>
            <person name="Ross C.A."/>
            <person name="Schuler D."/>
            <person name="Cox B.L."/>
            <person name="Nealson K.H."/>
            <person name="Bazylinski D.A."/>
        </authorList>
    </citation>
    <scope>NUCLEOTIDE SEQUENCE [LARGE SCALE GENOMIC DNA]</scope>
    <source>
        <strain evidence="3">ATCC BAA-1437 / JCM 17883 / MC-1</strain>
    </source>
</reference>
<dbReference type="GO" id="GO:0005886">
    <property type="term" value="C:plasma membrane"/>
    <property type="evidence" value="ECO:0007669"/>
    <property type="project" value="TreeGrafter"/>
</dbReference>
<dbReference type="AlphaFoldDB" id="A0L5F8"/>
<dbReference type="EMBL" id="CP000471">
    <property type="protein sequence ID" value="ABK43201.1"/>
    <property type="molecule type" value="Genomic_DNA"/>
</dbReference>
<accession>A0L5F8</accession>
<proteinExistence type="predicted"/>
<dbReference type="PANTHER" id="PTHR30441">
    <property type="entry name" value="DUF748 DOMAIN-CONTAINING PROTEIN"/>
    <property type="match status" value="1"/>
</dbReference>
<sequence precursor="true">MKRPRRLLYGILLVMVAGLGATLFFLSDHLDPAPYQHKVVKTLEAVTGKKISVGGVSFTPSAGVTLRLEQFKVYDNDTNPRPLMEVEALDLGVGLDFLLDKSPTFSSVVMVRPFINLVSDDPEQNPLELLKQDAQRAQRMIQGLFDNLSGFHLGRLEVRDGTIAIHSSQPGRPPLRIDQLLINMLELGPSRESTLRVLGRFQHIPFTITGRVGPLPKNHDLATMPILLNADAKTIEMGRLSDILPNFSNTTQIGRGNFTALVHGSLEKGLNSTINFRLEDLQNLPPVGHEDHEERMPPLDLTLRQKSTLRLHRQALELKIQEFYLYQNGRPLLEISGRATVNRGTSANLTLKSLNPVPVFLLPQGLRQPLALHDGEVTGLLKVQGSYPQRLTLTTELDLTGAAMERLPYVQKAEDLPLTIRSRLLATDLGTQLESLTISQPNSSNIFKLSGALSPTPQLRAVGRWKLEQLAEMFPTLQRWHPQGQAHIELRLNEGKGKRSPFEITGQIRAPEGKLERWPWEKLTLFFDSDLKSHFTINRMQLNMAGGHLSGLAHVRHTDGTPALHAFVSGSGISVEKLQEVVAEQVSLLDRISPTSPPIQRSLRVEGLLFGEGELHVQMDEGAALTPANVLASADLRIEPGQVVGIDGALFLRALLDGSLREKMVAAPQASFAWDTLQTHLLYHQGNLDFKQLQIQAGDLQLRGSGSIHALGKHAFALQLIHPSLLNRDPPPAPLSFKLLGRADTLTVEMPPPQPVSPPQP</sequence>
<keyword evidence="1" id="KW-0812">Transmembrane</keyword>
<dbReference type="HOGENOM" id="CLU_366309_0_0_5"/>